<protein>
    <submittedName>
        <fullName evidence="2">Uncharacterized protein</fullName>
    </submittedName>
</protein>
<dbReference type="Proteomes" id="UP000001873">
    <property type="component" value="Chromosome"/>
</dbReference>
<dbReference type="HOGENOM" id="CLU_3277117_0_0_9"/>
<feature type="compositionally biased region" description="Low complexity" evidence="1">
    <location>
        <begin position="18"/>
        <end position="34"/>
    </location>
</feature>
<name>B4U0P2_STREM</name>
<evidence type="ECO:0000313" key="2">
    <source>
        <dbReference type="EMBL" id="ACG63251.1"/>
    </source>
</evidence>
<reference evidence="2 3" key="1">
    <citation type="journal article" date="2008" name="PLoS ONE">
        <title>Genome sequence of a lancefield group C Streptococcus zooepidemicus strain causing epidemic nephritis: new information about an old disease.</title>
        <authorList>
            <person name="Beres S.B."/>
            <person name="Sesso R."/>
            <person name="Pinto S.W.L."/>
            <person name="Hoe N.P."/>
            <person name="Porcella S.F."/>
            <person name="Deleo F.R."/>
            <person name="Musser J.M."/>
        </authorList>
    </citation>
    <scope>NUCLEOTIDE SEQUENCE [LARGE SCALE GENOMIC DNA]</scope>
    <source>
        <strain evidence="2 3">MGCS10565</strain>
    </source>
</reference>
<gene>
    <name evidence="2" type="ordered locus">Sez_1932</name>
</gene>
<dbReference type="KEGG" id="sez:Sez_1932"/>
<organism evidence="2 3">
    <name type="scientific">Streptococcus equi subsp. zooepidemicus (strain MGCS10565)</name>
    <dbReference type="NCBI Taxonomy" id="552526"/>
    <lineage>
        <taxon>Bacteria</taxon>
        <taxon>Bacillati</taxon>
        <taxon>Bacillota</taxon>
        <taxon>Bacilli</taxon>
        <taxon>Lactobacillales</taxon>
        <taxon>Streptococcaceae</taxon>
        <taxon>Streptococcus</taxon>
    </lineage>
</organism>
<evidence type="ECO:0000256" key="1">
    <source>
        <dbReference type="SAM" id="MobiDB-lite"/>
    </source>
</evidence>
<dbReference type="EMBL" id="CP001129">
    <property type="protein sequence ID" value="ACG63251.1"/>
    <property type="molecule type" value="Genomic_DNA"/>
</dbReference>
<feature type="region of interest" description="Disordered" evidence="1">
    <location>
        <begin position="16"/>
        <end position="41"/>
    </location>
</feature>
<accession>B4U0P2</accession>
<sequence length="41" mass="4658">MKKDIVGNKRQYCYNSHASSGASKSTFKSSFEKTLGQRQKM</sequence>
<proteinExistence type="predicted"/>
<evidence type="ECO:0000313" key="3">
    <source>
        <dbReference type="Proteomes" id="UP000001873"/>
    </source>
</evidence>
<dbReference type="AlphaFoldDB" id="B4U0P2"/>